<dbReference type="PROSITE" id="PS50042">
    <property type="entry name" value="CNMP_BINDING_3"/>
    <property type="match status" value="1"/>
</dbReference>
<evidence type="ECO:0000313" key="2">
    <source>
        <dbReference type="EMBL" id="UNZ01310.1"/>
    </source>
</evidence>
<feature type="domain" description="Cyclic nucleotide-binding" evidence="1">
    <location>
        <begin position="7"/>
        <end position="76"/>
    </location>
</feature>
<dbReference type="Gene3D" id="2.60.120.10">
    <property type="entry name" value="Jelly Rolls"/>
    <property type="match status" value="1"/>
</dbReference>
<dbReference type="SMART" id="SM00100">
    <property type="entry name" value="cNMP"/>
    <property type="match status" value="1"/>
</dbReference>
<organism evidence="2 3">
    <name type="scientific">Streptomyces rimosus subsp. rimosus</name>
    <dbReference type="NCBI Taxonomy" id="132474"/>
    <lineage>
        <taxon>Bacteria</taxon>
        <taxon>Bacillati</taxon>
        <taxon>Actinomycetota</taxon>
        <taxon>Actinomycetes</taxon>
        <taxon>Kitasatosporales</taxon>
        <taxon>Streptomycetaceae</taxon>
        <taxon>Streptomyces</taxon>
    </lineage>
</organism>
<reference evidence="2 3" key="1">
    <citation type="submission" date="2022-03" db="EMBL/GenBank/DDBJ databases">
        <title>Complete genome of Streptomyces rimosus ssp. rimosus R7 (=ATCC 10970).</title>
        <authorList>
            <person name="Beganovic S."/>
            <person name="Ruckert C."/>
            <person name="Busche T."/>
            <person name="Kalinowski J."/>
            <person name="Wittmann C."/>
        </authorList>
    </citation>
    <scope>NUCLEOTIDE SEQUENCE [LARGE SCALE GENOMIC DNA]</scope>
    <source>
        <strain evidence="2 3">R7</strain>
    </source>
</reference>
<keyword evidence="2" id="KW-0675">Receptor</keyword>
<dbReference type="InterPro" id="IPR000595">
    <property type="entry name" value="cNMP-bd_dom"/>
</dbReference>
<protein>
    <submittedName>
        <fullName evidence="2">cAMP receptor protein</fullName>
    </submittedName>
</protein>
<dbReference type="InterPro" id="IPR014710">
    <property type="entry name" value="RmlC-like_jellyroll"/>
</dbReference>
<dbReference type="CDD" id="cd00038">
    <property type="entry name" value="CAP_ED"/>
    <property type="match status" value="1"/>
</dbReference>
<evidence type="ECO:0000259" key="1">
    <source>
        <dbReference type="PROSITE" id="PS50042"/>
    </source>
</evidence>
<sequence length="151" mass="17171">MRTMTGRLGALPAEHRERLMARAREVSFPAGVRIFEEDRRADRFWIVRTGAVQLDIRVPGRRAAVVETLHPGDPLGWSWLFPPYSWQLGAETLSPVRAWEFDAQEVRALCQEDPVLGHALVLMYAEVIGDRLRCARTRLLDLYGPYGSGVR</sequence>
<keyword evidence="3" id="KW-1185">Reference proteome</keyword>
<dbReference type="Proteomes" id="UP000829494">
    <property type="component" value="Chromosome"/>
</dbReference>
<evidence type="ECO:0000313" key="3">
    <source>
        <dbReference type="Proteomes" id="UP000829494"/>
    </source>
</evidence>
<dbReference type="InterPro" id="IPR018490">
    <property type="entry name" value="cNMP-bd_dom_sf"/>
</dbReference>
<dbReference type="EMBL" id="CP094298">
    <property type="protein sequence ID" value="UNZ01310.1"/>
    <property type="molecule type" value="Genomic_DNA"/>
</dbReference>
<name>A0ABY3YTH3_STRRM</name>
<dbReference type="Pfam" id="PF00027">
    <property type="entry name" value="cNMP_binding"/>
    <property type="match status" value="1"/>
</dbReference>
<proteinExistence type="predicted"/>
<gene>
    <name evidence="2" type="primary">crp3</name>
    <name evidence="2" type="ORF">SRIMR7_04080</name>
</gene>
<accession>A0ABY3YTH3</accession>
<dbReference type="SUPFAM" id="SSF51206">
    <property type="entry name" value="cAMP-binding domain-like"/>
    <property type="match status" value="1"/>
</dbReference>